<sequence length="66" mass="7584">MATLNETLNLKCLPTGYHIAYLSSLDACDHCTIPIRYSTEYYKKEIIKQANAFKKGLEKTEDEKIL</sequence>
<gene>
    <name evidence="1" type="ORF">F8M41_004480</name>
</gene>
<keyword evidence="2" id="KW-1185">Reference proteome</keyword>
<evidence type="ECO:0000313" key="2">
    <source>
        <dbReference type="Proteomes" id="UP000439903"/>
    </source>
</evidence>
<dbReference type="OrthoDB" id="2431682at2759"/>
<accession>A0A8H3XB58</accession>
<comment type="caution">
    <text evidence="1">The sequence shown here is derived from an EMBL/GenBank/DDBJ whole genome shotgun (WGS) entry which is preliminary data.</text>
</comment>
<protein>
    <submittedName>
        <fullName evidence="1">Uncharacterized protein</fullName>
    </submittedName>
</protein>
<evidence type="ECO:0000313" key="1">
    <source>
        <dbReference type="EMBL" id="KAF0437130.1"/>
    </source>
</evidence>
<dbReference type="Proteomes" id="UP000439903">
    <property type="component" value="Unassembled WGS sequence"/>
</dbReference>
<reference evidence="1 2" key="1">
    <citation type="journal article" date="2019" name="Environ. Microbiol.">
        <title>At the nexus of three kingdoms: the genome of the mycorrhizal fungus Gigaspora margarita provides insights into plant, endobacterial and fungal interactions.</title>
        <authorList>
            <person name="Venice F."/>
            <person name="Ghignone S."/>
            <person name="Salvioli di Fossalunga A."/>
            <person name="Amselem J."/>
            <person name="Novero M."/>
            <person name="Xianan X."/>
            <person name="Sedzielewska Toro K."/>
            <person name="Morin E."/>
            <person name="Lipzen A."/>
            <person name="Grigoriev I.V."/>
            <person name="Henrissat B."/>
            <person name="Martin F.M."/>
            <person name="Bonfante P."/>
        </authorList>
    </citation>
    <scope>NUCLEOTIDE SEQUENCE [LARGE SCALE GENOMIC DNA]</scope>
    <source>
        <strain evidence="1 2">BEG34</strain>
    </source>
</reference>
<name>A0A8H3XB58_GIGMA</name>
<proteinExistence type="predicted"/>
<dbReference type="EMBL" id="WTPW01001408">
    <property type="protein sequence ID" value="KAF0437130.1"/>
    <property type="molecule type" value="Genomic_DNA"/>
</dbReference>
<organism evidence="1 2">
    <name type="scientific">Gigaspora margarita</name>
    <dbReference type="NCBI Taxonomy" id="4874"/>
    <lineage>
        <taxon>Eukaryota</taxon>
        <taxon>Fungi</taxon>
        <taxon>Fungi incertae sedis</taxon>
        <taxon>Mucoromycota</taxon>
        <taxon>Glomeromycotina</taxon>
        <taxon>Glomeromycetes</taxon>
        <taxon>Diversisporales</taxon>
        <taxon>Gigasporaceae</taxon>
        <taxon>Gigaspora</taxon>
    </lineage>
</organism>
<dbReference type="AlphaFoldDB" id="A0A8H3XB58"/>